<dbReference type="InterPro" id="IPR053781">
    <property type="entry name" value="F-box_AtFBL13-like"/>
</dbReference>
<accession>A0A1R3KNV3</accession>
<dbReference type="InterPro" id="IPR032675">
    <property type="entry name" value="LRR_dom_sf"/>
</dbReference>
<dbReference type="Gene3D" id="3.80.10.10">
    <property type="entry name" value="Ribonuclease Inhibitor"/>
    <property type="match status" value="1"/>
</dbReference>
<dbReference type="PROSITE" id="PS50181">
    <property type="entry name" value="FBOX"/>
    <property type="match status" value="1"/>
</dbReference>
<dbReference type="SUPFAM" id="SSF81383">
    <property type="entry name" value="F-box domain"/>
    <property type="match status" value="1"/>
</dbReference>
<dbReference type="AlphaFoldDB" id="A0A1R3KNV3"/>
<dbReference type="InterPro" id="IPR050232">
    <property type="entry name" value="FBL13/AtMIF1-like"/>
</dbReference>
<gene>
    <name evidence="2" type="ORF">COLO4_06135</name>
</gene>
<dbReference type="InterPro" id="IPR036047">
    <property type="entry name" value="F-box-like_dom_sf"/>
</dbReference>
<dbReference type="SMART" id="SM00256">
    <property type="entry name" value="FBOX"/>
    <property type="match status" value="1"/>
</dbReference>
<reference evidence="3" key="1">
    <citation type="submission" date="2013-09" db="EMBL/GenBank/DDBJ databases">
        <title>Corchorus olitorius genome sequencing.</title>
        <authorList>
            <person name="Alam M."/>
            <person name="Haque M.S."/>
            <person name="Islam M.S."/>
            <person name="Emdad E.M."/>
            <person name="Islam M.M."/>
            <person name="Ahmed B."/>
            <person name="Halim A."/>
            <person name="Hossen Q.M.M."/>
            <person name="Hossain M.Z."/>
            <person name="Ahmed R."/>
            <person name="Khan M.M."/>
            <person name="Islam R."/>
            <person name="Rashid M.M."/>
            <person name="Khan S.A."/>
            <person name="Rahman M.S."/>
            <person name="Alam M."/>
            <person name="Yahiya A.S."/>
            <person name="Khan M.S."/>
            <person name="Azam M.S."/>
            <person name="Haque T."/>
            <person name="Lashkar M.Z.H."/>
            <person name="Akhand A.I."/>
            <person name="Morshed G."/>
            <person name="Roy S."/>
            <person name="Uddin K.S."/>
            <person name="Rabeya T."/>
            <person name="Hossain A.S."/>
            <person name="Chowdhury A."/>
            <person name="Snigdha A.R."/>
            <person name="Mortoza M.S."/>
            <person name="Matin S.A."/>
            <person name="Hoque S.M.E."/>
            <person name="Islam M.K."/>
            <person name="Roy D.K."/>
            <person name="Haider R."/>
            <person name="Moosa M.M."/>
            <person name="Elias S.M."/>
            <person name="Hasan A.M."/>
            <person name="Jahan S."/>
            <person name="Shafiuddin M."/>
            <person name="Mahmood N."/>
            <person name="Shommy N.S."/>
        </authorList>
    </citation>
    <scope>NUCLEOTIDE SEQUENCE [LARGE SCALE GENOMIC DNA]</scope>
    <source>
        <strain evidence="3">cv. O-4</strain>
    </source>
</reference>
<evidence type="ECO:0000313" key="3">
    <source>
        <dbReference type="Proteomes" id="UP000187203"/>
    </source>
</evidence>
<dbReference type="OrthoDB" id="1105999at2759"/>
<dbReference type="EMBL" id="AWUE01012618">
    <property type="protein sequence ID" value="OMP08756.1"/>
    <property type="molecule type" value="Genomic_DNA"/>
</dbReference>
<evidence type="ECO:0000259" key="1">
    <source>
        <dbReference type="PROSITE" id="PS50181"/>
    </source>
</evidence>
<sequence length="297" mass="34564">MDSETCPESHEDTISEFPDEILLHILSYLPTEDIVTTLALSTRWQSVVSLLPSDFYFDFDWGFDWVTYGSGSSLCIPLDSCHDFLVQTIPHGSRIQKFCLRYPLLPDNNHRSMLECKSLLCGAARHKIEKMKLEFVIDPQNPYQKVMSLPHSLFTSDSLTSLELTMTMEYENNNLEFECPRIEFPTSIWWLPSLRNLHIEWFQDWEKLILPDCPVLEELILRCRHRNIHISIASARLQRLTIEGFMPHDSYSSLQINCPNLEYLNISDWCGHGDIQVCDLYSLAEADIDIDCEAYFR</sequence>
<dbReference type="Proteomes" id="UP000187203">
    <property type="component" value="Unassembled WGS sequence"/>
</dbReference>
<proteinExistence type="predicted"/>
<dbReference type="Pfam" id="PF00646">
    <property type="entry name" value="F-box"/>
    <property type="match status" value="1"/>
</dbReference>
<dbReference type="PANTHER" id="PTHR31900:SF34">
    <property type="entry name" value="EMB|CAB62440.1-RELATED"/>
    <property type="match status" value="1"/>
</dbReference>
<dbReference type="PANTHER" id="PTHR31900">
    <property type="entry name" value="F-BOX/RNI SUPERFAMILY PROTEIN-RELATED"/>
    <property type="match status" value="1"/>
</dbReference>
<evidence type="ECO:0000313" key="2">
    <source>
        <dbReference type="EMBL" id="OMP08756.1"/>
    </source>
</evidence>
<feature type="domain" description="F-box" evidence="1">
    <location>
        <begin position="11"/>
        <end position="59"/>
    </location>
</feature>
<organism evidence="2 3">
    <name type="scientific">Corchorus olitorius</name>
    <dbReference type="NCBI Taxonomy" id="93759"/>
    <lineage>
        <taxon>Eukaryota</taxon>
        <taxon>Viridiplantae</taxon>
        <taxon>Streptophyta</taxon>
        <taxon>Embryophyta</taxon>
        <taxon>Tracheophyta</taxon>
        <taxon>Spermatophyta</taxon>
        <taxon>Magnoliopsida</taxon>
        <taxon>eudicotyledons</taxon>
        <taxon>Gunneridae</taxon>
        <taxon>Pentapetalae</taxon>
        <taxon>rosids</taxon>
        <taxon>malvids</taxon>
        <taxon>Malvales</taxon>
        <taxon>Malvaceae</taxon>
        <taxon>Grewioideae</taxon>
        <taxon>Apeibeae</taxon>
        <taxon>Corchorus</taxon>
    </lineage>
</organism>
<dbReference type="InterPro" id="IPR001810">
    <property type="entry name" value="F-box_dom"/>
</dbReference>
<keyword evidence="3" id="KW-1185">Reference proteome</keyword>
<dbReference type="Gene3D" id="1.20.1280.50">
    <property type="match status" value="1"/>
</dbReference>
<protein>
    <recommendedName>
        <fullName evidence="1">F-box domain-containing protein</fullName>
    </recommendedName>
</protein>
<name>A0A1R3KNV3_9ROSI</name>
<comment type="caution">
    <text evidence="2">The sequence shown here is derived from an EMBL/GenBank/DDBJ whole genome shotgun (WGS) entry which is preliminary data.</text>
</comment>
<dbReference type="STRING" id="93759.A0A1R3KNV3"/>
<dbReference type="CDD" id="cd22160">
    <property type="entry name" value="F-box_AtFBL13-like"/>
    <property type="match status" value="1"/>
</dbReference>
<dbReference type="SUPFAM" id="SSF52047">
    <property type="entry name" value="RNI-like"/>
    <property type="match status" value="1"/>
</dbReference>